<proteinExistence type="predicted"/>
<dbReference type="Gene3D" id="1.10.357.10">
    <property type="entry name" value="Tetracycline Repressor, domain 2"/>
    <property type="match status" value="1"/>
</dbReference>
<evidence type="ECO:0000259" key="6">
    <source>
        <dbReference type="PROSITE" id="PS50977"/>
    </source>
</evidence>
<keyword evidence="1" id="KW-0678">Repressor</keyword>
<evidence type="ECO:0000256" key="4">
    <source>
        <dbReference type="ARBA" id="ARBA00023163"/>
    </source>
</evidence>
<comment type="caution">
    <text evidence="7">The sequence shown here is derived from an EMBL/GenBank/DDBJ whole genome shotgun (WGS) entry which is preliminary data.</text>
</comment>
<dbReference type="PANTHER" id="PTHR30055:SF234">
    <property type="entry name" value="HTH-TYPE TRANSCRIPTIONAL REGULATOR BETI"/>
    <property type="match status" value="1"/>
</dbReference>
<dbReference type="SUPFAM" id="SSF48498">
    <property type="entry name" value="Tetracyclin repressor-like, C-terminal domain"/>
    <property type="match status" value="1"/>
</dbReference>
<dbReference type="InterPro" id="IPR050109">
    <property type="entry name" value="HTH-type_TetR-like_transc_reg"/>
</dbReference>
<protein>
    <submittedName>
        <fullName evidence="7">TetR/AcrR family transcriptional regulator</fullName>
    </submittedName>
</protein>
<keyword evidence="2" id="KW-0805">Transcription regulation</keyword>
<dbReference type="EMBL" id="JAAKZV010000068">
    <property type="protein sequence ID" value="NGN65632.1"/>
    <property type="molecule type" value="Genomic_DNA"/>
</dbReference>
<evidence type="ECO:0000256" key="1">
    <source>
        <dbReference type="ARBA" id="ARBA00022491"/>
    </source>
</evidence>
<dbReference type="InterPro" id="IPR036271">
    <property type="entry name" value="Tet_transcr_reg_TetR-rel_C_sf"/>
</dbReference>
<dbReference type="AlphaFoldDB" id="A0A6G4U0W3"/>
<keyword evidence="3 5" id="KW-0238">DNA-binding</keyword>
<evidence type="ECO:0000256" key="2">
    <source>
        <dbReference type="ARBA" id="ARBA00023015"/>
    </source>
</evidence>
<evidence type="ECO:0000256" key="3">
    <source>
        <dbReference type="ARBA" id="ARBA00023125"/>
    </source>
</evidence>
<dbReference type="RefSeq" id="WP_165238237.1">
    <property type="nucleotide sequence ID" value="NZ_JAAKZV010000068.1"/>
</dbReference>
<accession>A0A6G4U0W3</accession>
<evidence type="ECO:0000313" key="8">
    <source>
        <dbReference type="Proteomes" id="UP000481583"/>
    </source>
</evidence>
<dbReference type="PROSITE" id="PS50977">
    <property type="entry name" value="HTH_TETR_2"/>
    <property type="match status" value="1"/>
</dbReference>
<dbReference type="InterPro" id="IPR001647">
    <property type="entry name" value="HTH_TetR"/>
</dbReference>
<organism evidence="7 8">
    <name type="scientific">Streptomyces coryli</name>
    <dbReference type="NCBI Taxonomy" id="1128680"/>
    <lineage>
        <taxon>Bacteria</taxon>
        <taxon>Bacillati</taxon>
        <taxon>Actinomycetota</taxon>
        <taxon>Actinomycetes</taxon>
        <taxon>Kitasatosporales</taxon>
        <taxon>Streptomycetaceae</taxon>
        <taxon>Streptomyces</taxon>
    </lineage>
</organism>
<dbReference type="Pfam" id="PF13977">
    <property type="entry name" value="TetR_C_6"/>
    <property type="match status" value="1"/>
</dbReference>
<gene>
    <name evidence="7" type="ORF">G5C51_17215</name>
</gene>
<dbReference type="PANTHER" id="PTHR30055">
    <property type="entry name" value="HTH-TYPE TRANSCRIPTIONAL REGULATOR RUTR"/>
    <property type="match status" value="1"/>
</dbReference>
<dbReference type="InterPro" id="IPR009057">
    <property type="entry name" value="Homeodomain-like_sf"/>
</dbReference>
<dbReference type="SUPFAM" id="SSF46689">
    <property type="entry name" value="Homeodomain-like"/>
    <property type="match status" value="1"/>
</dbReference>
<reference evidence="7 8" key="1">
    <citation type="submission" date="2020-02" db="EMBL/GenBank/DDBJ databases">
        <title>Whole-genome analyses of novel actinobacteria.</title>
        <authorList>
            <person name="Sahin N."/>
        </authorList>
    </citation>
    <scope>NUCLEOTIDE SEQUENCE [LARGE SCALE GENOMIC DNA]</scope>
    <source>
        <strain evidence="7 8">A7024</strain>
    </source>
</reference>
<feature type="DNA-binding region" description="H-T-H motif" evidence="5">
    <location>
        <begin position="31"/>
        <end position="50"/>
    </location>
</feature>
<feature type="domain" description="HTH tetR-type" evidence="6">
    <location>
        <begin position="8"/>
        <end position="68"/>
    </location>
</feature>
<sequence>MPIDVDETQRRKEIAQATLAVAARDGARAITIRAVAKELGGSTAMVTNYVPTRMALISNAVRAAESRWRTELEDRVAGLSGKERLRSTVEWYLSSEPEDLLLRALWVEMLSTAHTDPAGVDRREAHESRQEFQDAAAAAGVPDAELAADVLSLLTHGYFVATVEEPGYWTPERAGRVARAVVDALAGDAPAPGRSQPTGKPA</sequence>
<dbReference type="GO" id="GO:0000976">
    <property type="term" value="F:transcription cis-regulatory region binding"/>
    <property type="evidence" value="ECO:0007669"/>
    <property type="project" value="TreeGrafter"/>
</dbReference>
<dbReference type="InterPro" id="IPR039538">
    <property type="entry name" value="BetI_C"/>
</dbReference>
<dbReference type="GO" id="GO:0003700">
    <property type="term" value="F:DNA-binding transcription factor activity"/>
    <property type="evidence" value="ECO:0007669"/>
    <property type="project" value="TreeGrafter"/>
</dbReference>
<evidence type="ECO:0000313" key="7">
    <source>
        <dbReference type="EMBL" id="NGN65632.1"/>
    </source>
</evidence>
<evidence type="ECO:0000256" key="5">
    <source>
        <dbReference type="PROSITE-ProRule" id="PRU00335"/>
    </source>
</evidence>
<dbReference type="Proteomes" id="UP000481583">
    <property type="component" value="Unassembled WGS sequence"/>
</dbReference>
<keyword evidence="4" id="KW-0804">Transcription</keyword>
<keyword evidence="8" id="KW-1185">Reference proteome</keyword>
<name>A0A6G4U0W3_9ACTN</name>